<name>A0A0P1MQT2_9BACT</name>
<dbReference type="Proteomes" id="UP000199197">
    <property type="component" value="Unassembled WGS sequence"/>
</dbReference>
<dbReference type="RefSeq" id="WP_092347759.1">
    <property type="nucleotide sequence ID" value="NZ_CZVW01000004.1"/>
</dbReference>
<sequence length="251" mass="29831">MKQYEVVIKVMEKNGGYATLGYLYENVLKFLEESKIKWKTKTPFATIRRIVQDKRFFFRVKPGLWALISYKDNLPYEILALLEGKETPKEDSIHSFYQGLLVQIGEIKGFKTYIPPQDKNKKFNGRTLGEFASLKEILNFTYHKIIRRVKTIDVIWFNERGFPSSAFEIDHTSDFKNSLLKFLELQDFNARFYIVSPKERYKEFKSRIEASAFKPINSRIKFLTYDQVSRWHSKVYELMLIEKQITTNAER</sequence>
<dbReference type="EMBL" id="CZVW01000004">
    <property type="protein sequence ID" value="CUS98178.1"/>
    <property type="molecule type" value="Genomic_DNA"/>
</dbReference>
<protein>
    <recommendedName>
        <fullName evidence="3">HTH HARE-type domain-containing protein</fullName>
    </recommendedName>
</protein>
<evidence type="ECO:0008006" key="3">
    <source>
        <dbReference type="Google" id="ProtNLM"/>
    </source>
</evidence>
<dbReference type="OrthoDB" id="9776582at2"/>
<evidence type="ECO:0000313" key="1">
    <source>
        <dbReference type="EMBL" id="CUS98178.1"/>
    </source>
</evidence>
<reference evidence="2" key="1">
    <citation type="submission" date="2015-11" db="EMBL/GenBank/DDBJ databases">
        <authorList>
            <person name="Varghese N."/>
        </authorList>
    </citation>
    <scope>NUCLEOTIDE SEQUENCE [LARGE SCALE GENOMIC DNA]</scope>
    <source>
        <strain evidence="2">JGI-23</strain>
    </source>
</reference>
<proteinExistence type="predicted"/>
<evidence type="ECO:0000313" key="2">
    <source>
        <dbReference type="Proteomes" id="UP000199197"/>
    </source>
</evidence>
<dbReference type="AlphaFoldDB" id="A0A0P1MQT2"/>
<organism evidence="1 2">
    <name type="scientific">Candidatus Chryseopegocella kryptomonas</name>
    <dbReference type="NCBI Taxonomy" id="1633643"/>
    <lineage>
        <taxon>Bacteria</taxon>
        <taxon>Pseudomonadati</taxon>
        <taxon>Candidatus Kryptoniota</taxon>
        <taxon>Candidatus Chryseopegocella</taxon>
    </lineage>
</organism>
<keyword evidence="2" id="KW-1185">Reference proteome</keyword>
<gene>
    <name evidence="1" type="ORF">JGI23_00426</name>
</gene>
<accession>A0A0P1MQT2</accession>